<dbReference type="VEuPathDB" id="FungiDB:FOIG_09141"/>
<organism evidence="4 5">
    <name type="scientific">Fusarium oxysporum</name>
    <name type="common">Fusarium vascular wilt</name>
    <dbReference type="NCBI Taxonomy" id="5507"/>
    <lineage>
        <taxon>Eukaryota</taxon>
        <taxon>Fungi</taxon>
        <taxon>Dikarya</taxon>
        <taxon>Ascomycota</taxon>
        <taxon>Pezizomycotina</taxon>
        <taxon>Sordariomycetes</taxon>
        <taxon>Hypocreomycetidae</taxon>
        <taxon>Hypocreales</taxon>
        <taxon>Nectriaceae</taxon>
        <taxon>Fusarium</taxon>
        <taxon>Fusarium oxysporum species complex</taxon>
    </lineage>
</organism>
<evidence type="ECO:0000259" key="3">
    <source>
        <dbReference type="Pfam" id="PF01370"/>
    </source>
</evidence>
<dbReference type="FunFam" id="3.40.50.720:FF:000191">
    <property type="entry name" value="Methylglyoxal reductase (NADPH-dependent)"/>
    <property type="match status" value="1"/>
</dbReference>
<protein>
    <submittedName>
        <fullName evidence="4">Related to ketoreductase</fullName>
    </submittedName>
</protein>
<accession>A0A2H3TRJ2</accession>
<comment type="similarity">
    <text evidence="2">Belongs to the NAD(P)-dependent epimerase/dehydratase family. Dihydroflavonol-4-reductase subfamily.</text>
</comment>
<dbReference type="VEuPathDB" id="FungiDB:FOZG_10312"/>
<feature type="domain" description="NAD-dependent epimerase/dehydratase" evidence="3">
    <location>
        <begin position="3"/>
        <end position="254"/>
    </location>
</feature>
<dbReference type="AlphaFoldDB" id="A0A2H3TRJ2"/>
<evidence type="ECO:0000313" key="5">
    <source>
        <dbReference type="Proteomes" id="UP000219369"/>
    </source>
</evidence>
<sequence length="333" mass="36885">MKVLLTGGSGFIAAHCLETLLRHGHSVVTTVRSDEKGRRILAAHPETSPDKLSYTIVKDIGAPDAFDEAIKSNPHFEGVVHCASPFHFDIQDTKKDLLDPAINGTLNVMRAIKTHAPSVRRVVVTSSFAAMLNMKNHPDIYTENHWNPVTYEEAASSPTDGYRGSKAFAEKAAWKFVQEEKPNFTLATINPPLVFGPIVHYLNSLDRINTSNARFRDMILGNMHEKLAPTGTFYWVDVHDVALAHVRALETESAAGHRFITSGSRFTNAEIANIIKTKFPELSTKLPETCDSDLPGGLYDIDTSKAREILNIEFSSLDQCVESTVRSLLRIKT</sequence>
<evidence type="ECO:0000313" key="4">
    <source>
        <dbReference type="EMBL" id="SCO91258.1"/>
    </source>
</evidence>
<dbReference type="VEuPathDB" id="FungiDB:FOMG_02408"/>
<dbReference type="PANTHER" id="PTHR10366">
    <property type="entry name" value="NAD DEPENDENT EPIMERASE/DEHYDRATASE"/>
    <property type="match status" value="1"/>
</dbReference>
<dbReference type="VEuPathDB" id="FungiDB:FOC1_g10001967"/>
<keyword evidence="1" id="KW-0560">Oxidoreductase</keyword>
<dbReference type="SUPFAM" id="SSF51735">
    <property type="entry name" value="NAD(P)-binding Rossmann-fold domains"/>
    <property type="match status" value="1"/>
</dbReference>
<evidence type="ECO:0000256" key="1">
    <source>
        <dbReference type="ARBA" id="ARBA00023002"/>
    </source>
</evidence>
<evidence type="ECO:0000256" key="2">
    <source>
        <dbReference type="ARBA" id="ARBA00023445"/>
    </source>
</evidence>
<dbReference type="Proteomes" id="UP000219369">
    <property type="component" value="Unassembled WGS sequence"/>
</dbReference>
<reference evidence="5" key="1">
    <citation type="submission" date="2016-09" db="EMBL/GenBank/DDBJ databases">
        <authorList>
            <person name="Guldener U."/>
        </authorList>
    </citation>
    <scope>NUCLEOTIDE SEQUENCE [LARGE SCALE GENOMIC DNA]</scope>
    <source>
        <strain evidence="5">V64-1</strain>
    </source>
</reference>
<dbReference type="PANTHER" id="PTHR10366:SF564">
    <property type="entry name" value="STEROL-4-ALPHA-CARBOXYLATE 3-DEHYDROGENASE, DECARBOXYLATING"/>
    <property type="match status" value="1"/>
</dbReference>
<proteinExistence type="inferred from homology"/>
<dbReference type="Gene3D" id="3.40.50.720">
    <property type="entry name" value="NAD(P)-binding Rossmann-like Domain"/>
    <property type="match status" value="1"/>
</dbReference>
<dbReference type="VEuPathDB" id="FungiDB:HZS61_000320"/>
<dbReference type="VEuPathDB" id="FungiDB:FOC4_g10008853"/>
<dbReference type="GO" id="GO:0016616">
    <property type="term" value="F:oxidoreductase activity, acting on the CH-OH group of donors, NAD or NADP as acceptor"/>
    <property type="evidence" value="ECO:0007669"/>
    <property type="project" value="TreeGrafter"/>
</dbReference>
<dbReference type="InterPro" id="IPR050425">
    <property type="entry name" value="NAD(P)_dehydrat-like"/>
</dbReference>
<dbReference type="VEuPathDB" id="FungiDB:FOXG_04682"/>
<dbReference type="CDD" id="cd05227">
    <property type="entry name" value="AR_SDR_e"/>
    <property type="match status" value="1"/>
</dbReference>
<gene>
    <name evidence="4" type="ORF">FRV6_15386</name>
</gene>
<dbReference type="EMBL" id="FMJY01000010">
    <property type="protein sequence ID" value="SCO91258.1"/>
    <property type="molecule type" value="Genomic_DNA"/>
</dbReference>
<dbReference type="InterPro" id="IPR036291">
    <property type="entry name" value="NAD(P)-bd_dom_sf"/>
</dbReference>
<name>A0A2H3TRJ2_FUSOX</name>
<dbReference type="InterPro" id="IPR001509">
    <property type="entry name" value="Epimerase_deHydtase"/>
</dbReference>
<dbReference type="OrthoDB" id="2735536at2759"/>
<dbReference type="Pfam" id="PF01370">
    <property type="entry name" value="Epimerase"/>
    <property type="match status" value="1"/>
</dbReference>